<reference evidence="2 3" key="1">
    <citation type="submission" date="2016-07" db="EMBL/GenBank/DDBJ databases">
        <title>Pervasive Adenine N6-methylation of Active Genes in Fungi.</title>
        <authorList>
            <consortium name="DOE Joint Genome Institute"/>
            <person name="Mondo S.J."/>
            <person name="Dannebaum R.O."/>
            <person name="Kuo R.C."/>
            <person name="Labutti K."/>
            <person name="Haridas S."/>
            <person name="Kuo A."/>
            <person name="Salamov A."/>
            <person name="Ahrendt S.R."/>
            <person name="Lipzen A."/>
            <person name="Sullivan W."/>
            <person name="Andreopoulos W.B."/>
            <person name="Clum A."/>
            <person name="Lindquist E."/>
            <person name="Daum C."/>
            <person name="Ramamoorthy G.K."/>
            <person name="Gryganskyi A."/>
            <person name="Culley D."/>
            <person name="Magnuson J.K."/>
            <person name="James T.Y."/>
            <person name="O'Malley M.A."/>
            <person name="Stajich J.E."/>
            <person name="Spatafora J.W."/>
            <person name="Visel A."/>
            <person name="Grigoriev I.V."/>
        </authorList>
    </citation>
    <scope>NUCLEOTIDE SEQUENCE [LARGE SCALE GENOMIC DNA]</scope>
    <source>
        <strain evidence="2 3">CBS 115471</strain>
    </source>
</reference>
<gene>
    <name evidence="2" type="ORF">BCR34DRAFT_582889</name>
</gene>
<dbReference type="EMBL" id="MCFA01000006">
    <property type="protein sequence ID" value="ORY18603.1"/>
    <property type="molecule type" value="Genomic_DNA"/>
</dbReference>
<proteinExistence type="predicted"/>
<sequence>MYHHHHPMPHRPQASHYNHAQLQAKISRCRKAESERDAWKTKYNTIKNQGNSTQVDGKRSRRIKAEMETERLREKARRLESKLRGMEGKMQSYIHDVRIEIKNDMGRR</sequence>
<feature type="region of interest" description="Disordered" evidence="1">
    <location>
        <begin position="1"/>
        <end position="21"/>
    </location>
</feature>
<evidence type="ECO:0000313" key="3">
    <source>
        <dbReference type="Proteomes" id="UP000193144"/>
    </source>
</evidence>
<evidence type="ECO:0000313" key="2">
    <source>
        <dbReference type="EMBL" id="ORY18603.1"/>
    </source>
</evidence>
<dbReference type="AlphaFoldDB" id="A0A1Y2A7W5"/>
<organism evidence="2 3">
    <name type="scientific">Clohesyomyces aquaticus</name>
    <dbReference type="NCBI Taxonomy" id="1231657"/>
    <lineage>
        <taxon>Eukaryota</taxon>
        <taxon>Fungi</taxon>
        <taxon>Dikarya</taxon>
        <taxon>Ascomycota</taxon>
        <taxon>Pezizomycotina</taxon>
        <taxon>Dothideomycetes</taxon>
        <taxon>Pleosporomycetidae</taxon>
        <taxon>Pleosporales</taxon>
        <taxon>Lindgomycetaceae</taxon>
        <taxon>Clohesyomyces</taxon>
    </lineage>
</organism>
<dbReference type="Proteomes" id="UP000193144">
    <property type="component" value="Unassembled WGS sequence"/>
</dbReference>
<comment type="caution">
    <text evidence="2">The sequence shown here is derived from an EMBL/GenBank/DDBJ whole genome shotgun (WGS) entry which is preliminary data.</text>
</comment>
<name>A0A1Y2A7W5_9PLEO</name>
<keyword evidence="3" id="KW-1185">Reference proteome</keyword>
<protein>
    <submittedName>
        <fullName evidence="2">Uncharacterized protein</fullName>
    </submittedName>
</protein>
<evidence type="ECO:0000256" key="1">
    <source>
        <dbReference type="SAM" id="MobiDB-lite"/>
    </source>
</evidence>
<feature type="region of interest" description="Disordered" evidence="1">
    <location>
        <begin position="48"/>
        <end position="70"/>
    </location>
</feature>
<accession>A0A1Y2A7W5</accession>